<dbReference type="EMBL" id="BAABCV010000001">
    <property type="protein sequence ID" value="GAA4084804.1"/>
    <property type="molecule type" value="Genomic_DNA"/>
</dbReference>
<dbReference type="RefSeq" id="WP_345100441.1">
    <property type="nucleotide sequence ID" value="NZ_BAABCV010000001.1"/>
</dbReference>
<gene>
    <name evidence="2" type="ORF">GCM10022392_01950</name>
</gene>
<dbReference type="Proteomes" id="UP001500841">
    <property type="component" value="Unassembled WGS sequence"/>
</dbReference>
<feature type="compositionally biased region" description="Polar residues" evidence="1">
    <location>
        <begin position="16"/>
        <end position="25"/>
    </location>
</feature>
<reference evidence="3" key="1">
    <citation type="journal article" date="2019" name="Int. J. Syst. Evol. Microbiol.">
        <title>The Global Catalogue of Microorganisms (GCM) 10K type strain sequencing project: providing services to taxonomists for standard genome sequencing and annotation.</title>
        <authorList>
            <consortium name="The Broad Institute Genomics Platform"/>
            <consortium name="The Broad Institute Genome Sequencing Center for Infectious Disease"/>
            <person name="Wu L."/>
            <person name="Ma J."/>
        </authorList>
    </citation>
    <scope>NUCLEOTIDE SEQUENCE [LARGE SCALE GENOMIC DNA]</scope>
    <source>
        <strain evidence="3">JCM 17085</strain>
    </source>
</reference>
<organism evidence="2 3">
    <name type="scientific">Mucilaginibacter panaciglaebae</name>
    <dbReference type="NCBI Taxonomy" id="502331"/>
    <lineage>
        <taxon>Bacteria</taxon>
        <taxon>Pseudomonadati</taxon>
        <taxon>Bacteroidota</taxon>
        <taxon>Sphingobacteriia</taxon>
        <taxon>Sphingobacteriales</taxon>
        <taxon>Sphingobacteriaceae</taxon>
        <taxon>Mucilaginibacter</taxon>
    </lineage>
</organism>
<evidence type="ECO:0000313" key="2">
    <source>
        <dbReference type="EMBL" id="GAA4084804.1"/>
    </source>
</evidence>
<sequence length="81" mass="8916">MENTTYQDPKDEQITNEDTAVTNKDGNNDLEKGKQPNVQDKPDEQRVTTVTPAEENGDPTAQEIEDEDASNKGKGPKGENL</sequence>
<protein>
    <submittedName>
        <fullName evidence="2">Uncharacterized protein</fullName>
    </submittedName>
</protein>
<accession>A0ABP7WAH1</accession>
<feature type="region of interest" description="Disordered" evidence="1">
    <location>
        <begin position="1"/>
        <end position="81"/>
    </location>
</feature>
<comment type="caution">
    <text evidence="2">The sequence shown here is derived from an EMBL/GenBank/DDBJ whole genome shotgun (WGS) entry which is preliminary data.</text>
</comment>
<feature type="compositionally biased region" description="Basic and acidic residues" evidence="1">
    <location>
        <begin position="26"/>
        <end position="46"/>
    </location>
</feature>
<keyword evidence="3" id="KW-1185">Reference proteome</keyword>
<proteinExistence type="predicted"/>
<evidence type="ECO:0000256" key="1">
    <source>
        <dbReference type="SAM" id="MobiDB-lite"/>
    </source>
</evidence>
<evidence type="ECO:0000313" key="3">
    <source>
        <dbReference type="Proteomes" id="UP001500841"/>
    </source>
</evidence>
<name>A0ABP7WAH1_9SPHI</name>